<dbReference type="Pfam" id="PF06747">
    <property type="entry name" value="CHCH"/>
    <property type="match status" value="1"/>
</dbReference>
<sequence length="158" mass="16811">MPRQRRSSPSRMSPMRAAPRPAAPPQRAMTTAPQQTAPAVAHQPTAVGQPVQQPSLFGQMAATAGGVAVGSAIGHTVGHAITGAFSGSGSESAVAEAPQQQQPMQGQTYSGYGQQELNPCQMELKQFLDCTQQQSDISLCDGFNQVLKECRMRYNVRI</sequence>
<dbReference type="InterPro" id="IPR055304">
    <property type="entry name" value="CHCHD2/10-like"/>
</dbReference>
<evidence type="ECO:0000259" key="3">
    <source>
        <dbReference type="Pfam" id="PF06747"/>
    </source>
</evidence>
<keyword evidence="1" id="KW-1015">Disulfide bond</keyword>
<feature type="region of interest" description="Disordered" evidence="2">
    <location>
        <begin position="1"/>
        <end position="52"/>
    </location>
</feature>
<gene>
    <name evidence="4" type="ORF">B4U79_15972</name>
</gene>
<name>A0A443QZR3_9ACAR</name>
<dbReference type="EMBL" id="NCKU01002937">
    <property type="protein sequence ID" value="RWS08510.1"/>
    <property type="molecule type" value="Genomic_DNA"/>
</dbReference>
<dbReference type="AlphaFoldDB" id="A0A443QZR3"/>
<feature type="compositionally biased region" description="Low complexity" evidence="2">
    <location>
        <begin position="9"/>
        <end position="46"/>
    </location>
</feature>
<dbReference type="GO" id="GO:0007005">
    <property type="term" value="P:mitochondrion organization"/>
    <property type="evidence" value="ECO:0007669"/>
    <property type="project" value="InterPro"/>
</dbReference>
<evidence type="ECO:0000256" key="1">
    <source>
        <dbReference type="ARBA" id="ARBA00023157"/>
    </source>
</evidence>
<dbReference type="OrthoDB" id="1106148at2759"/>
<evidence type="ECO:0000313" key="4">
    <source>
        <dbReference type="EMBL" id="RWS08510.1"/>
    </source>
</evidence>
<dbReference type="PANTHER" id="PTHR13523:SF2">
    <property type="entry name" value="COILED-COIL-HELIX-COILED-COIL-HELIX DOMAIN CONTAINING 2, ISOFORM A-RELATED"/>
    <property type="match status" value="1"/>
</dbReference>
<accession>A0A443QZR3</accession>
<dbReference type="InterPro" id="IPR010625">
    <property type="entry name" value="CHCH"/>
</dbReference>
<proteinExistence type="predicted"/>
<comment type="caution">
    <text evidence="4">The sequence shown here is derived from an EMBL/GenBank/DDBJ whole genome shotgun (WGS) entry which is preliminary data.</text>
</comment>
<dbReference type="STRING" id="1965070.A0A443QZR3"/>
<dbReference type="GO" id="GO:0005739">
    <property type="term" value="C:mitochondrion"/>
    <property type="evidence" value="ECO:0007669"/>
    <property type="project" value="TreeGrafter"/>
</dbReference>
<organism evidence="4 5">
    <name type="scientific">Dinothrombium tinctorium</name>
    <dbReference type="NCBI Taxonomy" id="1965070"/>
    <lineage>
        <taxon>Eukaryota</taxon>
        <taxon>Metazoa</taxon>
        <taxon>Ecdysozoa</taxon>
        <taxon>Arthropoda</taxon>
        <taxon>Chelicerata</taxon>
        <taxon>Arachnida</taxon>
        <taxon>Acari</taxon>
        <taxon>Acariformes</taxon>
        <taxon>Trombidiformes</taxon>
        <taxon>Prostigmata</taxon>
        <taxon>Anystina</taxon>
        <taxon>Parasitengona</taxon>
        <taxon>Trombidioidea</taxon>
        <taxon>Trombidiidae</taxon>
        <taxon>Dinothrombium</taxon>
    </lineage>
</organism>
<evidence type="ECO:0000313" key="5">
    <source>
        <dbReference type="Proteomes" id="UP000285301"/>
    </source>
</evidence>
<dbReference type="GO" id="GO:0005634">
    <property type="term" value="C:nucleus"/>
    <property type="evidence" value="ECO:0007669"/>
    <property type="project" value="TreeGrafter"/>
</dbReference>
<dbReference type="PANTHER" id="PTHR13523">
    <property type="entry name" value="COILED-COIL-HELIX-COILED-COIL-HELIX DOMAIN CONTAINING 2/NUR77"/>
    <property type="match status" value="1"/>
</dbReference>
<feature type="domain" description="CHCH" evidence="3">
    <location>
        <begin position="120"/>
        <end position="153"/>
    </location>
</feature>
<protein>
    <submittedName>
        <fullName evidence="4">Coiled-coil-helix-coiled-coil-helix domain-containing protein 2-like protein</fullName>
    </submittedName>
</protein>
<dbReference type="Proteomes" id="UP000285301">
    <property type="component" value="Unassembled WGS sequence"/>
</dbReference>
<keyword evidence="5" id="KW-1185">Reference proteome</keyword>
<evidence type="ECO:0000256" key="2">
    <source>
        <dbReference type="SAM" id="MobiDB-lite"/>
    </source>
</evidence>
<reference evidence="4 5" key="1">
    <citation type="journal article" date="2018" name="Gigascience">
        <title>Genomes of trombidid mites reveal novel predicted allergens and laterally-transferred genes associated with secondary metabolism.</title>
        <authorList>
            <person name="Dong X."/>
            <person name="Chaisiri K."/>
            <person name="Xia D."/>
            <person name="Armstrong S.D."/>
            <person name="Fang Y."/>
            <person name="Donnelly M.J."/>
            <person name="Kadowaki T."/>
            <person name="McGarry J.W."/>
            <person name="Darby A.C."/>
            <person name="Makepeace B.L."/>
        </authorList>
    </citation>
    <scope>NUCLEOTIDE SEQUENCE [LARGE SCALE GENOMIC DNA]</scope>
    <source>
        <strain evidence="4">UoL-WK</strain>
    </source>
</reference>